<protein>
    <recommendedName>
        <fullName evidence="2">PIPK domain-containing protein</fullName>
    </recommendedName>
</protein>
<accession>A0A6B2L5S0</accession>
<name>A0A6B2L5S0_9EUKA</name>
<dbReference type="GO" id="GO:0046854">
    <property type="term" value="P:phosphatidylinositol phosphate biosynthetic process"/>
    <property type="evidence" value="ECO:0007669"/>
    <property type="project" value="TreeGrafter"/>
</dbReference>
<dbReference type="CDD" id="cd00139">
    <property type="entry name" value="PIPKc"/>
    <property type="match status" value="1"/>
</dbReference>
<feature type="domain" description="PIPK" evidence="2">
    <location>
        <begin position="48"/>
        <end position="406"/>
    </location>
</feature>
<keyword evidence="1" id="KW-0547">Nucleotide-binding</keyword>
<dbReference type="PANTHER" id="PTHR23086">
    <property type="entry name" value="PHOSPHATIDYLINOSITOL-4-PHOSPHATE 5-KINASE"/>
    <property type="match status" value="1"/>
</dbReference>
<dbReference type="Gene3D" id="3.30.800.10">
    <property type="entry name" value="Phosphatidylinositol Phosphate Kinase II Beta"/>
    <property type="match status" value="1"/>
</dbReference>
<dbReference type="InterPro" id="IPR002498">
    <property type="entry name" value="PInositol-4-P-4/5-kinase_core"/>
</dbReference>
<dbReference type="InterPro" id="IPR027484">
    <property type="entry name" value="PInositol-4-P-5-kinase_N"/>
</dbReference>
<dbReference type="InterPro" id="IPR023610">
    <property type="entry name" value="PInositol-4/5-P-5/4-kinase"/>
</dbReference>
<dbReference type="SUPFAM" id="SSF56104">
    <property type="entry name" value="SAICAR synthase-like"/>
    <property type="match status" value="1"/>
</dbReference>
<dbReference type="PANTHER" id="PTHR23086:SF8">
    <property type="entry name" value="PHOSPHATIDYLINOSITOL 5-PHOSPHATE 4-KINASE, ISOFORM A"/>
    <property type="match status" value="1"/>
</dbReference>
<dbReference type="Pfam" id="PF01504">
    <property type="entry name" value="PIP5K"/>
    <property type="match status" value="2"/>
</dbReference>
<proteinExistence type="predicted"/>
<keyword evidence="1" id="KW-0067">ATP-binding</keyword>
<dbReference type="GO" id="GO:0016308">
    <property type="term" value="F:1-phosphatidylinositol-4-phosphate 5-kinase activity"/>
    <property type="evidence" value="ECO:0007669"/>
    <property type="project" value="TreeGrafter"/>
</dbReference>
<keyword evidence="1" id="KW-0418">Kinase</keyword>
<dbReference type="AlphaFoldDB" id="A0A6B2L5S0"/>
<dbReference type="GO" id="GO:0005524">
    <property type="term" value="F:ATP binding"/>
    <property type="evidence" value="ECO:0007669"/>
    <property type="project" value="UniProtKB-UniRule"/>
</dbReference>
<evidence type="ECO:0000313" key="3">
    <source>
        <dbReference type="EMBL" id="NDV32227.1"/>
    </source>
</evidence>
<organism evidence="3">
    <name type="scientific">Arcella intermedia</name>
    <dbReference type="NCBI Taxonomy" id="1963864"/>
    <lineage>
        <taxon>Eukaryota</taxon>
        <taxon>Amoebozoa</taxon>
        <taxon>Tubulinea</taxon>
        <taxon>Elardia</taxon>
        <taxon>Arcellinida</taxon>
        <taxon>Sphaerothecina</taxon>
        <taxon>Arcellidae</taxon>
        <taxon>Arcella</taxon>
    </lineage>
</organism>
<evidence type="ECO:0000256" key="1">
    <source>
        <dbReference type="PROSITE-ProRule" id="PRU00781"/>
    </source>
</evidence>
<dbReference type="InterPro" id="IPR027483">
    <property type="entry name" value="PInositol-4-P-4/5-kinase_C_sf"/>
</dbReference>
<dbReference type="EMBL" id="GIBP01003258">
    <property type="protein sequence ID" value="NDV32227.1"/>
    <property type="molecule type" value="Transcribed_RNA"/>
</dbReference>
<dbReference type="GO" id="GO:0005886">
    <property type="term" value="C:plasma membrane"/>
    <property type="evidence" value="ECO:0007669"/>
    <property type="project" value="TreeGrafter"/>
</dbReference>
<keyword evidence="1" id="KW-0808">Transferase</keyword>
<evidence type="ECO:0000259" key="2">
    <source>
        <dbReference type="PROSITE" id="PS51455"/>
    </source>
</evidence>
<dbReference type="Gene3D" id="3.30.810.10">
    <property type="entry name" value="2-Layer Sandwich"/>
    <property type="match status" value="1"/>
</dbReference>
<reference evidence="3" key="1">
    <citation type="journal article" date="2020" name="J. Eukaryot. Microbiol.">
        <title>De novo Sequencing, Assembly and Annotation of the Transcriptome for the Free-Living Testate Amoeba Arcella intermedia.</title>
        <authorList>
            <person name="Ribeiro G.M."/>
            <person name="Porfirio-Sousa A.L."/>
            <person name="Maurer-Alcala X.X."/>
            <person name="Katz L.A."/>
            <person name="Lahr D.J.G."/>
        </authorList>
    </citation>
    <scope>NUCLEOTIDE SEQUENCE</scope>
</reference>
<sequence length="409" mass="46629">MMNFLNSMAHKRIELEEYLTGDFATEILSVFIGISRSDLRPRVSVAKSIPFFYVDTNRALHLSLALQLSIESRYTPVLLTDYHFTETSTYTISAPKEKMMGPQNLDKNYTLTDYAPQVFKAIRKHFGIKEESLMASVGIESLLMRMVFTGEFASFQQIGSYGKSGSIFYYSFDGEFMLKTVMEKEALCLMARLKEYYEHITKAEYKPTSPGTFIVPYIGLLRISTGPSNNLYICIMKNLFSKQNSIDEIYDLKGSKEGRTTPLEDRKPGIPLKDLDFDKDRASIYIPKANHQNFHANIGVDASFLCNTMQTMDYSFLLGIHRVRNDTLGLKGDKNEDLNITPDGGWVSSDRKEIYYVGIIDYLVEFGKLKKAEVLVKGFTASKEDISVSDPKSYHLRFIETFKKIISTK</sequence>
<dbReference type="SMART" id="SM00330">
    <property type="entry name" value="PIPKc"/>
    <property type="match status" value="1"/>
</dbReference>
<dbReference type="PROSITE" id="PS51455">
    <property type="entry name" value="PIPK"/>
    <property type="match status" value="1"/>
</dbReference>